<keyword evidence="5" id="KW-0548">Nucleotidyltransferase</keyword>
<keyword evidence="11 14" id="KW-0501">Molybdenum cofactor biosynthesis</keyword>
<feature type="binding site" evidence="14">
    <location>
        <position position="305"/>
    </location>
    <ligand>
        <name>Zn(2+)</name>
        <dbReference type="ChEBI" id="CHEBI:29105"/>
    </ligand>
</feature>
<dbReference type="UniPathway" id="UPA00344"/>
<dbReference type="Gene3D" id="3.40.250.10">
    <property type="entry name" value="Rhodanese-like domain"/>
    <property type="match status" value="1"/>
</dbReference>
<feature type="binding site" evidence="14">
    <location>
        <position position="220"/>
    </location>
    <ligand>
        <name>Zn(2+)</name>
        <dbReference type="ChEBI" id="CHEBI:29105"/>
    </ligand>
</feature>
<comment type="pathway">
    <text evidence="14">Cofactor biosynthesis; molybdopterin biosynthesis.</text>
</comment>
<dbReference type="Pfam" id="PF00581">
    <property type="entry name" value="Rhodanese"/>
    <property type="match status" value="1"/>
</dbReference>
<evidence type="ECO:0000256" key="9">
    <source>
        <dbReference type="ARBA" id="ARBA00022833"/>
    </source>
</evidence>
<comment type="similarity">
    <text evidence="14">In the N-terminal section; belongs to the HesA/MoeB/ThiF family. UBA4 subfamily.</text>
</comment>
<evidence type="ECO:0000256" key="3">
    <source>
        <dbReference type="ARBA" id="ARBA00022679"/>
    </source>
</evidence>
<evidence type="ECO:0000256" key="4">
    <source>
        <dbReference type="ARBA" id="ARBA00022694"/>
    </source>
</evidence>
<dbReference type="UniPathway" id="UPA00988"/>
<evidence type="ECO:0000256" key="6">
    <source>
        <dbReference type="ARBA" id="ARBA00022723"/>
    </source>
</evidence>
<comment type="function">
    <text evidence="13">Plays a central role in 2-thiolation of mcm(5)S(2)U at tRNA wobble positions of cytosolic tRNA(Lys), tRNA(Glu) and tRNA(Gln). Also essential during biosynthesis of the molybdenum cofactor. Acts by mediating the C-terminal thiocarboxylation of sulfur carriers urm1 and mocs2a. Its N-terminus first activates urm1 and mocs2a as acyl-adenylates (-COAMP), then the persulfide sulfur on the catalytic cysteine is transferred to urm1 and mocs2a to form thiocarboxylation (-COSH) of their C-terminus. The reaction probably involves hydrogen sulfide that is generated from the persulfide intermediate and that acts as a nucleophile towards urm1 and mocs2a. Subsequently, a transient disulfide bond is formed. Does not use thiosulfate as sulfur donor; nfs1 probably acting as a sulfur donor for thiocarboxylation reactions.</text>
</comment>
<proteinExistence type="inferred from homology"/>
<dbReference type="GO" id="GO:0005829">
    <property type="term" value="C:cytosol"/>
    <property type="evidence" value="ECO:0007669"/>
    <property type="project" value="UniProtKB-SubCell"/>
</dbReference>
<dbReference type="CDD" id="cd00757">
    <property type="entry name" value="ThiF_MoeB_HesA_family"/>
    <property type="match status" value="1"/>
</dbReference>
<dbReference type="PROSITE" id="PS50206">
    <property type="entry name" value="RHODANESE_3"/>
    <property type="match status" value="1"/>
</dbReference>
<dbReference type="GO" id="GO:0006777">
    <property type="term" value="P:Mo-molybdopterin cofactor biosynthetic process"/>
    <property type="evidence" value="ECO:0007669"/>
    <property type="project" value="UniProtKB-UniRule"/>
</dbReference>
<comment type="caution">
    <text evidence="17">The sequence shown here is derived from an EMBL/GenBank/DDBJ whole genome shotgun (WGS) entry which is preliminary data.</text>
</comment>
<feature type="binding site" evidence="14">
    <location>
        <position position="308"/>
    </location>
    <ligand>
        <name>Zn(2+)</name>
        <dbReference type="ChEBI" id="CHEBI:29105"/>
    </ligand>
</feature>
<dbReference type="GO" id="GO:0042802">
    <property type="term" value="F:identical protein binding"/>
    <property type="evidence" value="ECO:0007669"/>
    <property type="project" value="EnsemblFungi"/>
</dbReference>
<dbReference type="GO" id="GO:0002143">
    <property type="term" value="P:tRNA wobble position uridine thiolation"/>
    <property type="evidence" value="ECO:0007669"/>
    <property type="project" value="EnsemblFungi"/>
</dbReference>
<evidence type="ECO:0000256" key="5">
    <source>
        <dbReference type="ARBA" id="ARBA00022695"/>
    </source>
</evidence>
<sequence>MEHKRQRAAALQAELQATEAHVATLRQELAKIQGEIAQDEVPNALKWPLLPCDYERYGRQIIVPNVGVQGQLHVKNAKVLVVGAGGLGSPAAAYLAGAGVGVLGLADGDTVEASNLHRQIAHSTARVGMSKVESAIQLNPYVKYRAHIQHLTAESAVDIISQYDIVLDCTDHPTSRYLVSDVCVLLEKPLIFASALKLSGQLMVMNYPPLPQGHASGGPCYRCMFPVPSPPESIVSCGEGGILGPVVGTMGVLQALEALKIITRGGLDKQLYDKNTNYTRSMLLFAANSPTPFRSIKVMNRRAKCFACGPDSTLTKETLSRGLLDYVQFCGVASAVNILEPEARISVAQYQRLKENTKHILLDVRGKEHFSVGALDGAVNFPLSCISVSNGPDGILKDVLPDGVPQGIPIYVICRQGEDSQVAVQRLREVGLDRNGTRDIIDIEGGMRDWKLKIDPDMPFL</sequence>
<keyword evidence="6 14" id="KW-0479">Metal-binding</keyword>
<evidence type="ECO:0000256" key="7">
    <source>
        <dbReference type="ARBA" id="ARBA00022741"/>
    </source>
</evidence>
<feature type="domain" description="Rhodanese" evidence="16">
    <location>
        <begin position="355"/>
        <end position="459"/>
    </location>
</feature>
<dbReference type="GO" id="GO:0061604">
    <property type="term" value="F:molybdopterin-synthase sulfurtransferase activity"/>
    <property type="evidence" value="ECO:0007669"/>
    <property type="project" value="UniProtKB-EC"/>
</dbReference>
<keyword evidence="8" id="KW-0833">Ubl conjugation pathway</keyword>
<dbReference type="OrthoDB" id="10261062at2759"/>
<feature type="active site" description="Cysteine persulfide intermediate; for sulfurtransferase activity" evidence="14">
    <location>
        <position position="414"/>
    </location>
</feature>
<comment type="function">
    <text evidence="14">Plays a central role in 2-thiolation of mcm(5)S(2)U at tRNA wobble positions of cytosolic tRNA(Lys), tRNA(Glu) and tRNA(Gln). Also essential during biosynthesis of the molybdenum cofactor. Acts by mediating the C-terminal thiocarboxylation of sulfur carriers urm1 and MOCS2A. Its N-terminus first activates urm1 and MOCS2A as acyl-adenylates (-COAMP), then the persulfide sulfur on the catalytic cysteine is transferred to urm1 and MOCS2A to form thiocarboxylation (-COSH) of their C-terminus. The reaction probably involves hydrogen sulfide that is generated from the persulfide intermediate and that acts as nucleophile towards urm1 and MOCS2A. Subsequently, a transient disulfide bond is formed. Does not use thiosulfate as sulfur donor; nfs1 probably acting as a sulfur donor for thiocarboxylation reactions.</text>
</comment>
<keyword evidence="4 14" id="KW-0819">tRNA processing</keyword>
<comment type="catalytic activity">
    <reaction evidence="14">
        <text>[molybdopterin-synthase sulfur-carrier protein]-C-terminal Gly-Gly + ATP + H(+) = [molybdopterin-synthase sulfur-carrier protein]-C-terminal Gly-Gly-AMP + diphosphate</text>
        <dbReference type="Rhea" id="RHEA:43616"/>
        <dbReference type="Rhea" id="RHEA-COMP:12159"/>
        <dbReference type="Rhea" id="RHEA-COMP:12202"/>
        <dbReference type="ChEBI" id="CHEBI:15378"/>
        <dbReference type="ChEBI" id="CHEBI:30616"/>
        <dbReference type="ChEBI" id="CHEBI:33019"/>
        <dbReference type="ChEBI" id="CHEBI:90618"/>
        <dbReference type="ChEBI" id="CHEBI:90778"/>
        <dbReference type="EC" id="2.7.7.80"/>
    </reaction>
</comment>
<dbReference type="PANTHER" id="PTHR10953:SF102">
    <property type="entry name" value="ADENYLYLTRANSFERASE AND SULFURTRANSFERASE MOCS3"/>
    <property type="match status" value="1"/>
</dbReference>
<keyword evidence="9 14" id="KW-0862">Zinc</keyword>
<dbReference type="GO" id="GO:0005524">
    <property type="term" value="F:ATP binding"/>
    <property type="evidence" value="ECO:0007669"/>
    <property type="project" value="UniProtKB-KW"/>
</dbReference>
<keyword evidence="18" id="KW-1185">Reference proteome</keyword>
<dbReference type="AlphaFoldDB" id="A0A0F4ZII2"/>
<dbReference type="InterPro" id="IPR035985">
    <property type="entry name" value="Ubiquitin-activating_enz"/>
</dbReference>
<feature type="active site" description="Glycyl thioester intermediate; for adenylyltransferase activity" evidence="14">
    <location>
        <position position="237"/>
    </location>
</feature>
<reference evidence="17 18" key="1">
    <citation type="submission" date="2015-03" db="EMBL/GenBank/DDBJ databases">
        <authorList>
            <person name="Radwan O."/>
            <person name="Al-Naeli F.A."/>
            <person name="Rendon G.A."/>
            <person name="Fields C."/>
        </authorList>
    </citation>
    <scope>NUCLEOTIDE SEQUENCE [LARGE SCALE GENOMIC DNA]</scope>
    <source>
        <strain evidence="17">CR-DP1</strain>
    </source>
</reference>
<dbReference type="FunFam" id="3.40.50.720:FF:000033">
    <property type="entry name" value="Adenylyltransferase and sulfurtransferase MOCS3"/>
    <property type="match status" value="1"/>
</dbReference>
<evidence type="ECO:0000256" key="10">
    <source>
        <dbReference type="ARBA" id="ARBA00022840"/>
    </source>
</evidence>
<evidence type="ECO:0000256" key="12">
    <source>
        <dbReference type="ARBA" id="ARBA00023268"/>
    </source>
</evidence>
<dbReference type="InterPro" id="IPR028885">
    <property type="entry name" value="MOCS3/Uba4"/>
</dbReference>
<comment type="pathway">
    <text evidence="14">tRNA modification; 5-methoxycarbonylmethyl-2-thiouridine-tRNA biosynthesis.</text>
</comment>
<keyword evidence="2 14" id="KW-0963">Cytoplasm</keyword>
<evidence type="ECO:0000256" key="13">
    <source>
        <dbReference type="ARBA" id="ARBA00043893"/>
    </source>
</evidence>
<dbReference type="Pfam" id="PF00899">
    <property type="entry name" value="ThiF"/>
    <property type="match status" value="1"/>
</dbReference>
<feature type="binding site" evidence="14">
    <location>
        <position position="107"/>
    </location>
    <ligand>
        <name>ATP</name>
        <dbReference type="ChEBI" id="CHEBI:30616"/>
    </ligand>
</feature>
<evidence type="ECO:0000256" key="14">
    <source>
        <dbReference type="HAMAP-Rule" id="MF_03049"/>
    </source>
</evidence>
<dbReference type="EC" id="2.7.7.80" evidence="14"/>
<dbReference type="GO" id="GO:2000220">
    <property type="term" value="P:regulation of pseudohyphal growth"/>
    <property type="evidence" value="ECO:0007669"/>
    <property type="project" value="EnsemblFungi"/>
</dbReference>
<keyword evidence="3 14" id="KW-0808">Transferase</keyword>
<keyword evidence="15" id="KW-0175">Coiled coil</keyword>
<evidence type="ECO:0000313" key="18">
    <source>
        <dbReference type="Proteomes" id="UP000033483"/>
    </source>
</evidence>
<feature type="binding site" evidence="14">
    <location>
        <position position="131"/>
    </location>
    <ligand>
        <name>ATP</name>
        <dbReference type="ChEBI" id="CHEBI:30616"/>
    </ligand>
</feature>
<feature type="binding site" evidence="14">
    <location>
        <begin position="114"/>
        <end position="118"/>
    </location>
    <ligand>
        <name>ATP</name>
        <dbReference type="ChEBI" id="CHEBI:30616"/>
    </ligand>
</feature>
<dbReference type="EMBL" id="LAEV01000759">
    <property type="protein sequence ID" value="KKA29663.1"/>
    <property type="molecule type" value="Genomic_DNA"/>
</dbReference>
<keyword evidence="12 14" id="KW-0511">Multifunctional enzyme</keyword>
<feature type="binding site" evidence="14">
    <location>
        <position position="223"/>
    </location>
    <ligand>
        <name>Zn(2+)</name>
        <dbReference type="ChEBI" id="CHEBI:29105"/>
    </ligand>
</feature>
<comment type="subcellular location">
    <subcellularLocation>
        <location evidence="1">Cytoplasm</location>
        <location evidence="1">Cytosol</location>
    </subcellularLocation>
</comment>
<evidence type="ECO:0000256" key="2">
    <source>
        <dbReference type="ARBA" id="ARBA00022490"/>
    </source>
</evidence>
<dbReference type="GO" id="GO:0034599">
    <property type="term" value="P:cellular response to oxidative stress"/>
    <property type="evidence" value="ECO:0007669"/>
    <property type="project" value="EnsemblFungi"/>
</dbReference>
<evidence type="ECO:0000313" key="17">
    <source>
        <dbReference type="EMBL" id="KKA29663.1"/>
    </source>
</evidence>
<gene>
    <name evidence="14" type="primary">uba4</name>
    <name evidence="14" type="synonym">cnxF</name>
    <name evidence="17" type="ORF">TD95_002812</name>
</gene>
<protein>
    <recommendedName>
        <fullName evidence="14">Adenylyltransferase and sulfurtransferase uba4</fullName>
    </recommendedName>
    <alternativeName>
        <fullName evidence="14">Common component for nitrate reductase and xanthine dehydrogenase protein F</fullName>
    </alternativeName>
    <alternativeName>
        <fullName evidence="14">Ubiquitin-like protein activator 4</fullName>
    </alternativeName>
    <domain>
        <recommendedName>
            <fullName evidence="14">Molybdopterin-synthase adenylyltransferase</fullName>
            <ecNumber evidence="14">2.7.7.80</ecNumber>
        </recommendedName>
        <alternativeName>
            <fullName evidence="14">Adenylyltransferase uba4</fullName>
        </alternativeName>
        <alternativeName>
            <fullName evidence="14">Sulfur carrier protein MOCS2A adenylyltransferase</fullName>
        </alternativeName>
    </domain>
    <domain>
        <recommendedName>
            <fullName evidence="14">Molybdopterin-synthase sulfurtransferase</fullName>
            <ecNumber evidence="14">2.8.1.11</ecNumber>
        </recommendedName>
        <alternativeName>
            <fullName evidence="14">Sulfurtransferase uba4</fullName>
        </alternativeName>
        <alternativeName>
            <fullName evidence="14">Sulfur carrier protein MOCS2A sulfurtransferase</fullName>
        </alternativeName>
    </domain>
</protein>
<dbReference type="InterPro" id="IPR045886">
    <property type="entry name" value="ThiF/MoeB/HesA"/>
</dbReference>
<dbReference type="HAMAP" id="MF_03049">
    <property type="entry name" value="MOCS3_Uba4"/>
    <property type="match status" value="1"/>
</dbReference>
<organism evidence="17 18">
    <name type="scientific">Thielaviopsis punctulata</name>
    <dbReference type="NCBI Taxonomy" id="72032"/>
    <lineage>
        <taxon>Eukaryota</taxon>
        <taxon>Fungi</taxon>
        <taxon>Dikarya</taxon>
        <taxon>Ascomycota</taxon>
        <taxon>Pezizomycotina</taxon>
        <taxon>Sordariomycetes</taxon>
        <taxon>Hypocreomycetidae</taxon>
        <taxon>Microascales</taxon>
        <taxon>Ceratocystidaceae</taxon>
        <taxon>Thielaviopsis</taxon>
    </lineage>
</organism>
<comment type="cofactor">
    <cofactor evidence="14">
        <name>Zn(2+)</name>
        <dbReference type="ChEBI" id="CHEBI:29105"/>
    </cofactor>
    <text evidence="14">Binds 1 zinc ion per subunit.</text>
</comment>
<evidence type="ECO:0000259" key="16">
    <source>
        <dbReference type="PROSITE" id="PS50206"/>
    </source>
</evidence>
<dbReference type="SUPFAM" id="SSF69572">
    <property type="entry name" value="Activating enzymes of the ubiquitin-like proteins"/>
    <property type="match status" value="1"/>
</dbReference>
<dbReference type="GO" id="GO:0061605">
    <property type="term" value="F:molybdopterin-synthase adenylyltransferase activity"/>
    <property type="evidence" value="ECO:0007669"/>
    <property type="project" value="UniProtKB-EC"/>
</dbReference>
<name>A0A0F4ZII2_9PEZI</name>
<accession>A0A0F4ZII2</accession>
<dbReference type="Proteomes" id="UP000033483">
    <property type="component" value="Unassembled WGS sequence"/>
</dbReference>
<feature type="binding site" evidence="14">
    <location>
        <begin position="171"/>
        <end position="172"/>
    </location>
    <ligand>
        <name>ATP</name>
        <dbReference type="ChEBI" id="CHEBI:30616"/>
    </ligand>
</feature>
<evidence type="ECO:0000256" key="15">
    <source>
        <dbReference type="SAM" id="Coils"/>
    </source>
</evidence>
<evidence type="ECO:0000256" key="11">
    <source>
        <dbReference type="ARBA" id="ARBA00023150"/>
    </source>
</evidence>
<feature type="binding site" evidence="14">
    <location>
        <position position="86"/>
    </location>
    <ligand>
        <name>ATP</name>
        <dbReference type="ChEBI" id="CHEBI:30616"/>
    </ligand>
</feature>
<evidence type="ECO:0000256" key="1">
    <source>
        <dbReference type="ARBA" id="ARBA00004514"/>
    </source>
</evidence>
<comment type="catalytic activity">
    <reaction evidence="14">
        <text>[molybdopterin-synthase sulfur-carrier protein]-C-terminal Gly-Gly-AMP + S-sulfanyl-L-cysteinyl-[cysteine desulfurase] + AH2 = [molybdopterin-synthase sulfur-carrier protein]-C-terminal-Gly-aminoethanethioate + L-cysteinyl-[cysteine desulfurase] + A + AMP + 2 H(+)</text>
        <dbReference type="Rhea" id="RHEA:48612"/>
        <dbReference type="Rhea" id="RHEA-COMP:12157"/>
        <dbReference type="Rhea" id="RHEA-COMP:12158"/>
        <dbReference type="Rhea" id="RHEA-COMP:12159"/>
        <dbReference type="Rhea" id="RHEA-COMP:19907"/>
        <dbReference type="ChEBI" id="CHEBI:13193"/>
        <dbReference type="ChEBI" id="CHEBI:15378"/>
        <dbReference type="ChEBI" id="CHEBI:17499"/>
        <dbReference type="ChEBI" id="CHEBI:29950"/>
        <dbReference type="ChEBI" id="CHEBI:61963"/>
        <dbReference type="ChEBI" id="CHEBI:90618"/>
        <dbReference type="ChEBI" id="CHEBI:232372"/>
        <dbReference type="ChEBI" id="CHEBI:456215"/>
        <dbReference type="EC" id="2.8.1.11"/>
    </reaction>
</comment>
<dbReference type="PANTHER" id="PTHR10953">
    <property type="entry name" value="UBIQUITIN-ACTIVATING ENZYME E1"/>
    <property type="match status" value="1"/>
</dbReference>
<dbReference type="GO" id="GO:0042292">
    <property type="term" value="F:URM1 activating enzyme activity"/>
    <property type="evidence" value="ECO:0007669"/>
    <property type="project" value="EnsemblFungi"/>
</dbReference>
<dbReference type="GO" id="GO:0004792">
    <property type="term" value="F:thiosulfate-cyanide sulfurtransferase activity"/>
    <property type="evidence" value="ECO:0007669"/>
    <property type="project" value="EnsemblFungi"/>
</dbReference>
<dbReference type="GO" id="GO:0007114">
    <property type="term" value="P:cell budding"/>
    <property type="evidence" value="ECO:0007669"/>
    <property type="project" value="EnsemblFungi"/>
</dbReference>
<keyword evidence="7 14" id="KW-0547">Nucleotide-binding</keyword>
<dbReference type="GO" id="GO:0046872">
    <property type="term" value="F:metal ion binding"/>
    <property type="evidence" value="ECO:0007669"/>
    <property type="project" value="UniProtKB-KW"/>
</dbReference>
<feature type="coiled-coil region" evidence="15">
    <location>
        <begin position="1"/>
        <end position="35"/>
    </location>
</feature>
<dbReference type="InterPro" id="IPR001763">
    <property type="entry name" value="Rhodanese-like_dom"/>
</dbReference>
<keyword evidence="10 14" id="KW-0067">ATP-binding</keyword>
<dbReference type="Gene3D" id="3.40.50.720">
    <property type="entry name" value="NAD(P)-binding Rossmann-like Domain"/>
    <property type="match status" value="1"/>
</dbReference>
<evidence type="ECO:0000256" key="8">
    <source>
        <dbReference type="ARBA" id="ARBA00022786"/>
    </source>
</evidence>
<dbReference type="EC" id="2.8.1.11" evidence="14"/>
<dbReference type="SMART" id="SM00450">
    <property type="entry name" value="RHOD"/>
    <property type="match status" value="1"/>
</dbReference>
<dbReference type="GO" id="GO:0032447">
    <property type="term" value="P:protein urmylation"/>
    <property type="evidence" value="ECO:0007669"/>
    <property type="project" value="EnsemblFungi"/>
</dbReference>
<dbReference type="GO" id="GO:0001403">
    <property type="term" value="P:invasive growth in response to glucose limitation"/>
    <property type="evidence" value="ECO:0007669"/>
    <property type="project" value="EnsemblFungi"/>
</dbReference>
<dbReference type="InterPro" id="IPR036873">
    <property type="entry name" value="Rhodanese-like_dom_sf"/>
</dbReference>
<dbReference type="InterPro" id="IPR000594">
    <property type="entry name" value="ThiF_NAD_FAD-bd"/>
</dbReference>